<organism evidence="2 3">
    <name type="scientific">Micromonospora musae</name>
    <dbReference type="NCBI Taxonomy" id="1894970"/>
    <lineage>
        <taxon>Bacteria</taxon>
        <taxon>Bacillati</taxon>
        <taxon>Actinomycetota</taxon>
        <taxon>Actinomycetes</taxon>
        <taxon>Micromonosporales</taxon>
        <taxon>Micromonosporaceae</taxon>
        <taxon>Micromonospora</taxon>
    </lineage>
</organism>
<dbReference type="Gene3D" id="1.20.120.520">
    <property type="entry name" value="nmb1532 protein domain like"/>
    <property type="match status" value="1"/>
</dbReference>
<dbReference type="Proteomes" id="UP000275865">
    <property type="component" value="Unassembled WGS sequence"/>
</dbReference>
<dbReference type="Pfam" id="PF01814">
    <property type="entry name" value="Hemerythrin"/>
    <property type="match status" value="1"/>
</dbReference>
<protein>
    <submittedName>
        <fullName evidence="2">Hemerythrin domain-containing protein</fullName>
    </submittedName>
</protein>
<dbReference type="EMBL" id="RAZT01000001">
    <property type="protein sequence ID" value="RKN36494.1"/>
    <property type="molecule type" value="Genomic_DNA"/>
</dbReference>
<evidence type="ECO:0000313" key="3">
    <source>
        <dbReference type="Proteomes" id="UP000275865"/>
    </source>
</evidence>
<gene>
    <name evidence="2" type="ORF">D7044_02330</name>
</gene>
<sequence>MVRQLFASFPRVTRPTPQGLQLARDLLWVHDLIRRDLETVQGLSREVAEGVSGERVRAAIADLRTRGPLFQLKVNCLHFCEFVHHHHSLESAMLFPALRRADPELGPAVDRLESDHRRVAELLGRVESLAGELGGGGVDDDAAVRAELVAALDGLGSHLLEHLDLAENSVLATIRTMPALW</sequence>
<dbReference type="InterPro" id="IPR012312">
    <property type="entry name" value="Hemerythrin-like"/>
</dbReference>
<feature type="domain" description="Hemerythrin-like" evidence="1">
    <location>
        <begin position="30"/>
        <end position="172"/>
    </location>
</feature>
<proteinExistence type="predicted"/>
<evidence type="ECO:0000259" key="1">
    <source>
        <dbReference type="Pfam" id="PF01814"/>
    </source>
</evidence>
<dbReference type="AlphaFoldDB" id="A0A3A9YMK1"/>
<reference evidence="2 3" key="1">
    <citation type="submission" date="2018-09" db="EMBL/GenBank/DDBJ databases">
        <title>Micromonospora sp. nov. MS1-9, isolated from a root of Musa sp.</title>
        <authorList>
            <person name="Kuncharoen N."/>
            <person name="Kudo T."/>
            <person name="Ohkuma M."/>
            <person name="Yuki M."/>
            <person name="Tanasupawat S."/>
        </authorList>
    </citation>
    <scope>NUCLEOTIDE SEQUENCE [LARGE SCALE GENOMIC DNA]</scope>
    <source>
        <strain evidence="2 3">MS1-9</strain>
    </source>
</reference>
<comment type="caution">
    <text evidence="2">The sequence shown here is derived from an EMBL/GenBank/DDBJ whole genome shotgun (WGS) entry which is preliminary data.</text>
</comment>
<name>A0A3A9YMK1_9ACTN</name>
<dbReference type="CDD" id="cd12108">
    <property type="entry name" value="Hr-like"/>
    <property type="match status" value="1"/>
</dbReference>
<accession>A0A3A9YMK1</accession>
<evidence type="ECO:0000313" key="2">
    <source>
        <dbReference type="EMBL" id="RKN36494.1"/>
    </source>
</evidence>